<dbReference type="InterPro" id="IPR000123">
    <property type="entry name" value="Reverse_transcriptase_msDNA"/>
</dbReference>
<dbReference type="PRINTS" id="PR00866">
    <property type="entry name" value="RNADNAPOLMS"/>
</dbReference>
<reference evidence="11" key="1">
    <citation type="submission" date="2022-10" db="EMBL/GenBank/DDBJ databases">
        <title>Algoriphagus sp. a novel bacteria isolate from halophytes salicornia europaea.</title>
        <authorList>
            <person name="Peng Y."/>
            <person name="Jiang L."/>
            <person name="Lee J."/>
        </authorList>
    </citation>
    <scope>NUCLEOTIDE SEQUENCE</scope>
    <source>
        <strain evidence="11">TR-M5</strain>
    </source>
</reference>
<evidence type="ECO:0000313" key="12">
    <source>
        <dbReference type="Proteomes" id="UP001163156"/>
    </source>
</evidence>
<dbReference type="GO" id="GO:0003964">
    <property type="term" value="F:RNA-directed DNA polymerase activity"/>
    <property type="evidence" value="ECO:0007669"/>
    <property type="project" value="UniProtKB-KW"/>
</dbReference>
<evidence type="ECO:0000256" key="2">
    <source>
        <dbReference type="ARBA" id="ARBA00022679"/>
    </source>
</evidence>
<dbReference type="EMBL" id="CP110226">
    <property type="protein sequence ID" value="UZD24322.1"/>
    <property type="molecule type" value="Genomic_DNA"/>
</dbReference>
<dbReference type="EC" id="2.7.7.49" evidence="1"/>
<feature type="domain" description="Reverse transcriptase" evidence="10">
    <location>
        <begin position="1"/>
        <end position="272"/>
    </location>
</feature>
<dbReference type="InterPro" id="IPR043502">
    <property type="entry name" value="DNA/RNA_pol_sf"/>
</dbReference>
<evidence type="ECO:0000256" key="9">
    <source>
        <dbReference type="ARBA" id="ARBA00048173"/>
    </source>
</evidence>
<keyword evidence="6 11" id="KW-0695">RNA-directed DNA polymerase</keyword>
<protein>
    <recommendedName>
        <fullName evidence="1">RNA-directed DNA polymerase</fullName>
        <ecNumber evidence="1">2.7.7.49</ecNumber>
    </recommendedName>
</protein>
<dbReference type="PROSITE" id="PS50878">
    <property type="entry name" value="RT_POL"/>
    <property type="match status" value="1"/>
</dbReference>
<evidence type="ECO:0000256" key="1">
    <source>
        <dbReference type="ARBA" id="ARBA00012493"/>
    </source>
</evidence>
<dbReference type="Proteomes" id="UP001163156">
    <property type="component" value="Chromosome"/>
</dbReference>
<dbReference type="InterPro" id="IPR013597">
    <property type="entry name" value="Mat_intron_G2"/>
</dbReference>
<keyword evidence="12" id="KW-1185">Reference proteome</keyword>
<evidence type="ECO:0000313" key="11">
    <source>
        <dbReference type="EMBL" id="UZD24322.1"/>
    </source>
</evidence>
<dbReference type="InterPro" id="IPR051083">
    <property type="entry name" value="GrpII_Intron_Splice-Mob/Def"/>
</dbReference>
<organism evidence="11 12">
    <name type="scientific">Algoriphagus halophytocola</name>
    <dbReference type="NCBI Taxonomy" id="2991499"/>
    <lineage>
        <taxon>Bacteria</taxon>
        <taxon>Pseudomonadati</taxon>
        <taxon>Bacteroidota</taxon>
        <taxon>Cytophagia</taxon>
        <taxon>Cytophagales</taxon>
        <taxon>Cyclobacteriaceae</taxon>
        <taxon>Algoriphagus</taxon>
    </lineage>
</organism>
<accession>A0ABY6MPG1</accession>
<keyword evidence="3 11" id="KW-0548">Nucleotidyltransferase</keyword>
<dbReference type="Pfam" id="PF00078">
    <property type="entry name" value="RVT_1"/>
    <property type="match status" value="1"/>
</dbReference>
<comment type="similarity">
    <text evidence="8">Belongs to the bacterial reverse transcriptase family.</text>
</comment>
<dbReference type="SUPFAM" id="SSF56672">
    <property type="entry name" value="DNA/RNA polymerases"/>
    <property type="match status" value="1"/>
</dbReference>
<evidence type="ECO:0000256" key="8">
    <source>
        <dbReference type="ARBA" id="ARBA00034120"/>
    </source>
</evidence>
<dbReference type="InterPro" id="IPR030931">
    <property type="entry name" value="Group_II_RT_mat"/>
</dbReference>
<evidence type="ECO:0000259" key="10">
    <source>
        <dbReference type="PROSITE" id="PS50878"/>
    </source>
</evidence>
<gene>
    <name evidence="11" type="primary">ltrA</name>
    <name evidence="11" type="ORF">OM944_07420</name>
</gene>
<evidence type="ECO:0000256" key="6">
    <source>
        <dbReference type="ARBA" id="ARBA00022918"/>
    </source>
</evidence>
<evidence type="ECO:0000256" key="7">
    <source>
        <dbReference type="ARBA" id="ARBA00023118"/>
    </source>
</evidence>
<comment type="catalytic activity">
    <reaction evidence="9">
        <text>DNA(n) + a 2'-deoxyribonucleoside 5'-triphosphate = DNA(n+1) + diphosphate</text>
        <dbReference type="Rhea" id="RHEA:22508"/>
        <dbReference type="Rhea" id="RHEA-COMP:17339"/>
        <dbReference type="Rhea" id="RHEA-COMP:17340"/>
        <dbReference type="ChEBI" id="CHEBI:33019"/>
        <dbReference type="ChEBI" id="CHEBI:61560"/>
        <dbReference type="ChEBI" id="CHEBI:173112"/>
        <dbReference type="EC" id="2.7.7.49"/>
    </reaction>
</comment>
<dbReference type="PANTHER" id="PTHR34047">
    <property type="entry name" value="NUCLEAR INTRON MATURASE 1, MITOCHONDRIAL-RELATED"/>
    <property type="match status" value="1"/>
</dbReference>
<keyword evidence="4" id="KW-0479">Metal-binding</keyword>
<sequence length="444" mass="52006">MIEKVLNRKNLYKAYRQVVRNKGSAGVDGMKVTELLSYLESHRDDIATSILNHTYVPKPIKGVEIPKSNGKTRLLGVPTVVERWLQQAVSQVLMTKYELTFEEHSYGFRPEKNIHRAVTQALENINDGFQDIVDIDLKGFFDEVDHSILLQFIYQRVKCPTTLRLIRKWLRAPIQIDGELHKRRKGVPQGSPISPLLSNILLDVLDKELDRRNLRYVRYADDFSIYTKSKREARKVGNEIYLFLRDKLRLPINREKSGIRRPSNFELLGHAFVPTYQKGVKGKYQLVVKQNSWDSLKRKLKQISKKTRPYSLEERLKKLAEVWRGWVNNYRLASSTAKLKSLDEWLRNRLRYCIWHDWKKPERKRKNLIRLGVHQDHAYAWSRTRKGGWAVAQSPILITTITLSRLRRKGYESMLSYYLKTQPTIQGTAVYETRTYGGVRGAPR</sequence>
<keyword evidence="7" id="KW-0051">Antiviral defense</keyword>
<evidence type="ECO:0000256" key="5">
    <source>
        <dbReference type="ARBA" id="ARBA00022842"/>
    </source>
</evidence>
<evidence type="ECO:0000256" key="4">
    <source>
        <dbReference type="ARBA" id="ARBA00022723"/>
    </source>
</evidence>
<dbReference type="InterPro" id="IPR000477">
    <property type="entry name" value="RT_dom"/>
</dbReference>
<dbReference type="CDD" id="cd01651">
    <property type="entry name" value="RT_G2_intron"/>
    <property type="match status" value="1"/>
</dbReference>
<keyword evidence="5" id="KW-0460">Magnesium</keyword>
<dbReference type="NCBIfam" id="TIGR04416">
    <property type="entry name" value="group_II_RT_mat"/>
    <property type="match status" value="1"/>
</dbReference>
<dbReference type="PANTHER" id="PTHR34047:SF8">
    <property type="entry name" value="PROTEIN YKFC"/>
    <property type="match status" value="1"/>
</dbReference>
<keyword evidence="2 11" id="KW-0808">Transferase</keyword>
<dbReference type="Pfam" id="PF08388">
    <property type="entry name" value="GIIM"/>
    <property type="match status" value="1"/>
</dbReference>
<proteinExistence type="inferred from homology"/>
<evidence type="ECO:0000256" key="3">
    <source>
        <dbReference type="ARBA" id="ARBA00022695"/>
    </source>
</evidence>
<name>A0ABY6MPG1_9BACT</name>
<dbReference type="RefSeq" id="WP_264811038.1">
    <property type="nucleotide sequence ID" value="NZ_CP110226.1"/>
</dbReference>